<evidence type="ECO:0000313" key="2">
    <source>
        <dbReference type="Proteomes" id="UP000682369"/>
    </source>
</evidence>
<proteinExistence type="predicted"/>
<dbReference type="Proteomes" id="UP000682369">
    <property type="component" value="Segment"/>
</dbReference>
<name>A0A8E6URR5_9CAUD</name>
<dbReference type="EMBL" id="MW960043">
    <property type="protein sequence ID" value="QVR48672.1"/>
    <property type="molecule type" value="Genomic_DNA"/>
</dbReference>
<sequence length="158" mass="16098">MSNATNIAAINAQIDAINAAAEQTGTPADGALLSVLTLEVKALTAVDKAAAARAKYEAQAAVRSIKEDDTVTFVFGRAHNKVILSGRVLSVESEATGLQFTILSGSGKDSKVSTVGAEAILLDADAVAAAQADIDAAVEAKRLADEEKAKEKGEGSAE</sequence>
<organism evidence="1 2">
    <name type="scientific">Stenotrophomonas phage BUCT609</name>
    <dbReference type="NCBI Taxonomy" id="2834250"/>
    <lineage>
        <taxon>Viruses</taxon>
        <taxon>Duplodnaviria</taxon>
        <taxon>Heunggongvirae</taxon>
        <taxon>Uroviricota</taxon>
        <taxon>Caudoviricetes</taxon>
        <taxon>Autographivirales</taxon>
        <taxon>Autonotataviridae</taxon>
        <taxon>Gujervirinae</taxon>
        <taxon>Maltophvirus</taxon>
        <taxon>Maltophvirus BUCT609</taxon>
    </lineage>
</organism>
<protein>
    <submittedName>
        <fullName evidence="1">Uncharacterized protein</fullName>
    </submittedName>
</protein>
<accession>A0A8E6URR5</accession>
<evidence type="ECO:0000313" key="1">
    <source>
        <dbReference type="EMBL" id="QVR48672.1"/>
    </source>
</evidence>
<reference evidence="1" key="1">
    <citation type="submission" date="2021-04" db="EMBL/GenBank/DDBJ databases">
        <authorList>
            <person name="Han K."/>
            <person name="Tian F."/>
            <person name="Li F."/>
            <person name="Tong Y."/>
        </authorList>
    </citation>
    <scope>NUCLEOTIDE SEQUENCE</scope>
</reference>
<keyword evidence="2" id="KW-1185">Reference proteome</keyword>